<name>A0A4U5NG76_STECR</name>
<organism evidence="2 3">
    <name type="scientific">Steinernema carpocapsae</name>
    <name type="common">Entomopathogenic nematode</name>
    <dbReference type="NCBI Taxonomy" id="34508"/>
    <lineage>
        <taxon>Eukaryota</taxon>
        <taxon>Metazoa</taxon>
        <taxon>Ecdysozoa</taxon>
        <taxon>Nematoda</taxon>
        <taxon>Chromadorea</taxon>
        <taxon>Rhabditida</taxon>
        <taxon>Tylenchina</taxon>
        <taxon>Panagrolaimomorpha</taxon>
        <taxon>Strongyloidoidea</taxon>
        <taxon>Steinernematidae</taxon>
        <taxon>Steinernema</taxon>
    </lineage>
</organism>
<keyword evidence="1" id="KW-0012">Acyltransferase</keyword>
<dbReference type="AlphaFoldDB" id="A0A4U5NG76"/>
<dbReference type="Proteomes" id="UP000298663">
    <property type="component" value="Unassembled WGS sequence"/>
</dbReference>
<evidence type="ECO:0000313" key="3">
    <source>
        <dbReference type="Proteomes" id="UP000298663"/>
    </source>
</evidence>
<protein>
    <recommendedName>
        <fullName evidence="1">Glycine N-acyltransferase-like protein</fullName>
        <ecNumber evidence="1">2.3.1.-</ecNumber>
    </recommendedName>
</protein>
<dbReference type="EC" id="2.3.1.-" evidence="1"/>
<reference evidence="2 3" key="2">
    <citation type="journal article" date="2019" name="G3 (Bethesda)">
        <title>Hybrid Assembly of the Genome of the Entomopathogenic Nematode Steinernema carpocapsae Identifies the X-Chromosome.</title>
        <authorList>
            <person name="Serra L."/>
            <person name="Macchietto M."/>
            <person name="Macias-Munoz A."/>
            <person name="McGill C.J."/>
            <person name="Rodriguez I.M."/>
            <person name="Rodriguez B."/>
            <person name="Murad R."/>
            <person name="Mortazavi A."/>
        </authorList>
    </citation>
    <scope>NUCLEOTIDE SEQUENCE [LARGE SCALE GENOMIC DNA]</scope>
    <source>
        <strain evidence="2 3">ALL</strain>
    </source>
</reference>
<gene>
    <name evidence="2" type="ORF">L596_015548</name>
</gene>
<evidence type="ECO:0000256" key="1">
    <source>
        <dbReference type="RuleBase" id="RU368002"/>
    </source>
</evidence>
<sequence length="306" mass="35278">MFRKMAFEVSQENFEKVLPQLRIFPDLLSVYATVKLWFDGVADECNVRLIGYPKDKPEVWAAVKDNKHGKPFIIIQTTSTDKKLISDAVLETLGFLEDFISSKEILEVVAIVEIMDVVRNYLSATHSYNGLDQPCTWYYMDEAINERLLKNDLKLPEGFEYVDLDGERDGQKLVDELLYAAQEDLDLAKARLEKMPSVGIREIATGNLVSFEYNDGFGFITHQFTYPKYRGMGFGKLVELKTSKLNLERLGIWPYKGVSRNRPRVIAMSDNSPWWIPVKTSDGEPHLVYYTVFSKNKLFQPQIYEN</sequence>
<accession>A0A4U5NG76</accession>
<proteinExistence type="inferred from homology"/>
<dbReference type="Gene3D" id="3.40.630.30">
    <property type="match status" value="1"/>
</dbReference>
<evidence type="ECO:0000313" key="2">
    <source>
        <dbReference type="EMBL" id="TKR81722.1"/>
    </source>
</evidence>
<dbReference type="STRING" id="34508.A0A4U5NG76"/>
<dbReference type="PANTHER" id="PTHR15298">
    <property type="entry name" value="L-COA N-ACYLTRANSFERASE-RELATED"/>
    <property type="match status" value="1"/>
</dbReference>
<dbReference type="PANTHER" id="PTHR15298:SF1">
    <property type="entry name" value="GLYCINE N-ACYLTRANSFERASE-LIKE PROTEIN"/>
    <property type="match status" value="1"/>
</dbReference>
<dbReference type="GO" id="GO:0047961">
    <property type="term" value="F:glycine N-acyltransferase activity"/>
    <property type="evidence" value="ECO:0007669"/>
    <property type="project" value="InterPro"/>
</dbReference>
<keyword evidence="1" id="KW-0808">Transferase</keyword>
<dbReference type="InterPro" id="IPR010313">
    <property type="entry name" value="Glycine_N-acyltransferase"/>
</dbReference>
<dbReference type="OrthoDB" id="5784546at2759"/>
<comment type="caution">
    <text evidence="2">The sequence shown here is derived from an EMBL/GenBank/DDBJ whole genome shotgun (WGS) entry which is preliminary data.</text>
</comment>
<dbReference type="GO" id="GO:0005739">
    <property type="term" value="C:mitochondrion"/>
    <property type="evidence" value="ECO:0007669"/>
    <property type="project" value="InterPro"/>
</dbReference>
<comment type="similarity">
    <text evidence="1">Belongs to the glycine N-acyltransferase family.</text>
</comment>
<dbReference type="EMBL" id="AZBU02000004">
    <property type="protein sequence ID" value="TKR81722.1"/>
    <property type="molecule type" value="Genomic_DNA"/>
</dbReference>
<keyword evidence="3" id="KW-1185">Reference proteome</keyword>
<reference evidence="2 3" key="1">
    <citation type="journal article" date="2015" name="Genome Biol.">
        <title>Comparative genomics of Steinernema reveals deeply conserved gene regulatory networks.</title>
        <authorList>
            <person name="Dillman A.R."/>
            <person name="Macchietto M."/>
            <person name="Porter C.F."/>
            <person name="Rogers A."/>
            <person name="Williams B."/>
            <person name="Antoshechkin I."/>
            <person name="Lee M.M."/>
            <person name="Goodwin Z."/>
            <person name="Lu X."/>
            <person name="Lewis E.E."/>
            <person name="Goodrich-Blair H."/>
            <person name="Stock S.P."/>
            <person name="Adams B.J."/>
            <person name="Sternberg P.W."/>
            <person name="Mortazavi A."/>
        </authorList>
    </citation>
    <scope>NUCLEOTIDE SEQUENCE [LARGE SCALE GENOMIC DNA]</scope>
    <source>
        <strain evidence="2 3">ALL</strain>
    </source>
</reference>